<dbReference type="GO" id="GO:0005829">
    <property type="term" value="C:cytosol"/>
    <property type="evidence" value="ECO:0007669"/>
    <property type="project" value="TreeGrafter"/>
</dbReference>
<accession>A0A167MTF8</accession>
<dbReference type="OrthoDB" id="2238745at2759"/>
<protein>
    <recommendedName>
        <fullName evidence="2">Arrestin-like N-terminal domain-containing protein</fullName>
    </recommendedName>
</protein>
<dbReference type="GeneID" id="29002265"/>
<dbReference type="Pfam" id="PF00339">
    <property type="entry name" value="Arrestin_N"/>
    <property type="match status" value="1"/>
</dbReference>
<dbReference type="STRING" id="763407.A0A167MTF8"/>
<keyword evidence="4" id="KW-1185">Reference proteome</keyword>
<dbReference type="Proteomes" id="UP000077315">
    <property type="component" value="Unassembled WGS sequence"/>
</dbReference>
<feature type="compositionally biased region" description="Polar residues" evidence="1">
    <location>
        <begin position="355"/>
        <end position="378"/>
    </location>
</feature>
<dbReference type="VEuPathDB" id="FungiDB:PHYBLDRAFT_64862"/>
<dbReference type="GO" id="GO:0070086">
    <property type="term" value="P:ubiquitin-dependent endocytosis"/>
    <property type="evidence" value="ECO:0007669"/>
    <property type="project" value="TreeGrafter"/>
</dbReference>
<dbReference type="InParanoid" id="A0A167MTF8"/>
<evidence type="ECO:0000256" key="1">
    <source>
        <dbReference type="SAM" id="MobiDB-lite"/>
    </source>
</evidence>
<dbReference type="RefSeq" id="XP_018291949.1">
    <property type="nucleotide sequence ID" value="XM_018441359.1"/>
</dbReference>
<name>A0A167MTF8_PHYB8</name>
<organism evidence="3 4">
    <name type="scientific">Phycomyces blakesleeanus (strain ATCC 8743b / DSM 1359 / FGSC 10004 / NBRC 33097 / NRRL 1555)</name>
    <dbReference type="NCBI Taxonomy" id="763407"/>
    <lineage>
        <taxon>Eukaryota</taxon>
        <taxon>Fungi</taxon>
        <taxon>Fungi incertae sedis</taxon>
        <taxon>Mucoromycota</taxon>
        <taxon>Mucoromycotina</taxon>
        <taxon>Mucoromycetes</taxon>
        <taxon>Mucorales</taxon>
        <taxon>Phycomycetaceae</taxon>
        <taxon>Phycomyces</taxon>
    </lineage>
</organism>
<evidence type="ECO:0000313" key="4">
    <source>
        <dbReference type="Proteomes" id="UP000077315"/>
    </source>
</evidence>
<dbReference type="EMBL" id="KV440980">
    <property type="protein sequence ID" value="OAD73909.1"/>
    <property type="molecule type" value="Genomic_DNA"/>
</dbReference>
<dbReference type="InterPro" id="IPR014756">
    <property type="entry name" value="Ig_E-set"/>
</dbReference>
<dbReference type="SUPFAM" id="SSF81296">
    <property type="entry name" value="E set domains"/>
    <property type="match status" value="1"/>
</dbReference>
<dbReference type="PANTHER" id="PTHR11188">
    <property type="entry name" value="ARRESTIN DOMAIN CONTAINING PROTEIN"/>
    <property type="match status" value="1"/>
</dbReference>
<feature type="domain" description="Arrestin-like N-terminal" evidence="2">
    <location>
        <begin position="34"/>
        <end position="139"/>
    </location>
</feature>
<sequence length="516" mass="58301">MYLSILSQETLSFDPIKPIILRGSNTEDSSSIFSGNVVLTLTRPVKIASISVTLKSISSTYWPEGIGARGTRLTSETALFEQKLQLVPSKNETRKAVLLSEGTHRFSFAFVIPNSFIETIDDVYGRVRHVVEAQVSRTGIPILNSWKAQRPVLVLRCYMSNSLLVNNSIQDLSRTFEKHLVSGDIEVMIEAAAFSSGDLFYIRVIIQPQRKHTRLEHMEVKVTESRRYCVPEMRAWRTNQDHMEMPFAGATRIFSNGESEGGTGDDMDSSDEVRQAFEKDGNGIDLIDTFAHRIAFSTPSCQQNLHPTTHFKEILFRHHLEINIVVSYPDDDGMPVLSRVNSSSSNRSIHSLHSFHSNPEQTSSTDHASGQQNTTQQGVSGGWQNVFLRLRKARNEKDDVVDGRRRETIILETPITVFDCRLKEDYSRLPSYFELGVKPPDINTMLKSKNGLASNDSSSQSVPLKVDRTKTYYCPCYFDFCRQLELASQCLHLPYDQSLPILDRVPSKPPPDYLDI</sequence>
<dbReference type="Gene3D" id="2.60.40.640">
    <property type="match status" value="1"/>
</dbReference>
<dbReference type="InterPro" id="IPR011021">
    <property type="entry name" value="Arrestin-like_N"/>
</dbReference>
<dbReference type="GO" id="GO:0005886">
    <property type="term" value="C:plasma membrane"/>
    <property type="evidence" value="ECO:0007669"/>
    <property type="project" value="TreeGrafter"/>
</dbReference>
<feature type="region of interest" description="Disordered" evidence="1">
    <location>
        <begin position="347"/>
        <end position="379"/>
    </location>
</feature>
<dbReference type="GO" id="GO:0031625">
    <property type="term" value="F:ubiquitin protein ligase binding"/>
    <property type="evidence" value="ECO:0007669"/>
    <property type="project" value="TreeGrafter"/>
</dbReference>
<evidence type="ECO:0000259" key="2">
    <source>
        <dbReference type="Pfam" id="PF00339"/>
    </source>
</evidence>
<dbReference type="InterPro" id="IPR014752">
    <property type="entry name" value="Arrestin-like_C"/>
</dbReference>
<reference evidence="4" key="1">
    <citation type="submission" date="2015-06" db="EMBL/GenBank/DDBJ databases">
        <title>Expansion of signal transduction pathways in fungi by whole-genome duplication.</title>
        <authorList>
            <consortium name="DOE Joint Genome Institute"/>
            <person name="Corrochano L.M."/>
            <person name="Kuo A."/>
            <person name="Marcet-Houben M."/>
            <person name="Polaino S."/>
            <person name="Salamov A."/>
            <person name="Villalobos J.M."/>
            <person name="Alvarez M.I."/>
            <person name="Avalos J."/>
            <person name="Benito E.P."/>
            <person name="Benoit I."/>
            <person name="Burger G."/>
            <person name="Camino L.P."/>
            <person name="Canovas D."/>
            <person name="Cerda-Olmedo E."/>
            <person name="Cheng J.-F."/>
            <person name="Dominguez A."/>
            <person name="Elias M."/>
            <person name="Eslava A.P."/>
            <person name="Glaser F."/>
            <person name="Grimwood J."/>
            <person name="Gutierrez G."/>
            <person name="Heitman J."/>
            <person name="Henrissat B."/>
            <person name="Iturriaga E.A."/>
            <person name="Lang B.F."/>
            <person name="Lavin J.L."/>
            <person name="Lee S."/>
            <person name="Li W."/>
            <person name="Lindquist E."/>
            <person name="Lopez-Garcia S."/>
            <person name="Luque E.M."/>
            <person name="Marcos A.T."/>
            <person name="Martin J."/>
            <person name="McCluskey K."/>
            <person name="Medina H.R."/>
            <person name="Miralles-Duran A."/>
            <person name="Miyazaki A."/>
            <person name="Munoz-Torres E."/>
            <person name="Oguiza J.A."/>
            <person name="Ohm R."/>
            <person name="Olmedo M."/>
            <person name="Orejas M."/>
            <person name="Ortiz-Castellanos L."/>
            <person name="Pisabarro A.G."/>
            <person name="Rodriguez-Romero J."/>
            <person name="Ruiz-Herrera J."/>
            <person name="Ruiz-Vazquez R."/>
            <person name="Sanz C."/>
            <person name="Schackwitz W."/>
            <person name="Schmutz J."/>
            <person name="Shahriari M."/>
            <person name="Shelest E."/>
            <person name="Silva-Franco F."/>
            <person name="Soanes D."/>
            <person name="Syed K."/>
            <person name="Tagua V.G."/>
            <person name="Talbot N.J."/>
            <person name="Thon M."/>
            <person name="De vries R.P."/>
            <person name="Wiebenga A."/>
            <person name="Yadav J.S."/>
            <person name="Braun E.L."/>
            <person name="Baker S."/>
            <person name="Garre V."/>
            <person name="Horwitz B."/>
            <person name="Torres-Martinez S."/>
            <person name="Idnurm A."/>
            <person name="Herrera-Estrella A."/>
            <person name="Gabaldon T."/>
            <person name="Grigoriev I.V."/>
        </authorList>
    </citation>
    <scope>NUCLEOTIDE SEQUENCE [LARGE SCALE GENOMIC DNA]</scope>
    <source>
        <strain evidence="4">NRRL 1555(-)</strain>
    </source>
</reference>
<dbReference type="PANTHER" id="PTHR11188:SF17">
    <property type="entry name" value="FI21816P1"/>
    <property type="match status" value="1"/>
</dbReference>
<dbReference type="InterPro" id="IPR050357">
    <property type="entry name" value="Arrestin_domain-protein"/>
</dbReference>
<dbReference type="AlphaFoldDB" id="A0A167MTF8"/>
<evidence type="ECO:0000313" key="3">
    <source>
        <dbReference type="EMBL" id="OAD73909.1"/>
    </source>
</evidence>
<dbReference type="GO" id="GO:0030674">
    <property type="term" value="F:protein-macromolecule adaptor activity"/>
    <property type="evidence" value="ECO:0007669"/>
    <property type="project" value="TreeGrafter"/>
</dbReference>
<gene>
    <name evidence="3" type="ORF">PHYBLDRAFT_64862</name>
</gene>
<proteinExistence type="predicted"/>